<proteinExistence type="predicted"/>
<gene>
    <name evidence="1" type="ORF">L2E82_46798</name>
</gene>
<keyword evidence="2" id="KW-1185">Reference proteome</keyword>
<protein>
    <submittedName>
        <fullName evidence="1">Uncharacterized protein</fullName>
    </submittedName>
</protein>
<evidence type="ECO:0000313" key="2">
    <source>
        <dbReference type="Proteomes" id="UP001055811"/>
    </source>
</evidence>
<accession>A0ACB8YUB5</accession>
<reference evidence="2" key="1">
    <citation type="journal article" date="2022" name="Mol. Ecol. Resour.">
        <title>The genomes of chicory, endive, great burdock and yacon provide insights into Asteraceae palaeo-polyploidization history and plant inulin production.</title>
        <authorList>
            <person name="Fan W."/>
            <person name="Wang S."/>
            <person name="Wang H."/>
            <person name="Wang A."/>
            <person name="Jiang F."/>
            <person name="Liu H."/>
            <person name="Zhao H."/>
            <person name="Xu D."/>
            <person name="Zhang Y."/>
        </authorList>
    </citation>
    <scope>NUCLEOTIDE SEQUENCE [LARGE SCALE GENOMIC DNA]</scope>
    <source>
        <strain evidence="2">cv. Punajuju</strain>
    </source>
</reference>
<dbReference type="EMBL" id="CM042017">
    <property type="protein sequence ID" value="KAI3688883.1"/>
    <property type="molecule type" value="Genomic_DNA"/>
</dbReference>
<name>A0ACB8YUB5_CICIN</name>
<sequence length="104" mass="11843">MAVEKVIKQAAKQIDWFSRTQSAKLKREISLRPQQELRQSATATATARRSNMLVTSFKKSSTAISFETVDKLSNEEFQLAVETFISKHQSFLKQQSMAENGIKF</sequence>
<evidence type="ECO:0000313" key="1">
    <source>
        <dbReference type="EMBL" id="KAI3688883.1"/>
    </source>
</evidence>
<reference evidence="1 2" key="2">
    <citation type="journal article" date="2022" name="Mol. Ecol. Resour.">
        <title>The genomes of chicory, endive, great burdock and yacon provide insights into Asteraceae paleo-polyploidization history and plant inulin production.</title>
        <authorList>
            <person name="Fan W."/>
            <person name="Wang S."/>
            <person name="Wang H."/>
            <person name="Wang A."/>
            <person name="Jiang F."/>
            <person name="Liu H."/>
            <person name="Zhao H."/>
            <person name="Xu D."/>
            <person name="Zhang Y."/>
        </authorList>
    </citation>
    <scope>NUCLEOTIDE SEQUENCE [LARGE SCALE GENOMIC DNA]</scope>
    <source>
        <strain evidence="2">cv. Punajuju</strain>
        <tissue evidence="1">Leaves</tissue>
    </source>
</reference>
<organism evidence="1 2">
    <name type="scientific">Cichorium intybus</name>
    <name type="common">Chicory</name>
    <dbReference type="NCBI Taxonomy" id="13427"/>
    <lineage>
        <taxon>Eukaryota</taxon>
        <taxon>Viridiplantae</taxon>
        <taxon>Streptophyta</taxon>
        <taxon>Embryophyta</taxon>
        <taxon>Tracheophyta</taxon>
        <taxon>Spermatophyta</taxon>
        <taxon>Magnoliopsida</taxon>
        <taxon>eudicotyledons</taxon>
        <taxon>Gunneridae</taxon>
        <taxon>Pentapetalae</taxon>
        <taxon>asterids</taxon>
        <taxon>campanulids</taxon>
        <taxon>Asterales</taxon>
        <taxon>Asteraceae</taxon>
        <taxon>Cichorioideae</taxon>
        <taxon>Cichorieae</taxon>
        <taxon>Cichoriinae</taxon>
        <taxon>Cichorium</taxon>
    </lineage>
</organism>
<comment type="caution">
    <text evidence="1">The sequence shown here is derived from an EMBL/GenBank/DDBJ whole genome shotgun (WGS) entry which is preliminary data.</text>
</comment>
<dbReference type="Proteomes" id="UP001055811">
    <property type="component" value="Linkage Group LG09"/>
</dbReference>